<reference evidence="2 3" key="1">
    <citation type="submission" date="2020-08" db="EMBL/GenBank/DDBJ databases">
        <title>Cohnella phylogeny.</title>
        <authorList>
            <person name="Dunlap C."/>
        </authorList>
    </citation>
    <scope>NUCLEOTIDE SEQUENCE [LARGE SCALE GENOMIC DNA]</scope>
    <source>
        <strain evidence="2 3">CBP 2801</strain>
    </source>
</reference>
<name>A0A7X0VX79_9BACL</name>
<dbReference type="GO" id="GO:0033926">
    <property type="term" value="F:endo-alpha-N-acetylgalactosaminidase activity"/>
    <property type="evidence" value="ECO:0007669"/>
    <property type="project" value="InterPro"/>
</dbReference>
<keyword evidence="3" id="KW-1185">Reference proteome</keyword>
<feature type="domain" description="Endo-alpha-N-acetylgalactosaminidase" evidence="1">
    <location>
        <begin position="280"/>
        <end position="430"/>
    </location>
</feature>
<dbReference type="InterPro" id="IPR025706">
    <property type="entry name" value="Endoa_GalNAc"/>
</dbReference>
<sequence>MYMLENESLAVRLREWPGVQDYTHTPTDTKMQGSGPDGRLAVDGTTTDWSEWDIEFAMSPDRTAANYGLSLRRTGLQIAMDYRLERAAVELTVTVIDDRSAPLNRLDWIDQPLLSCENPEFRFERTEIRQKSWKLIPGGGRGLYDRKRVVDKIGDAVPDLADVPTMHACAFDGKLCCFVQTNYPVLPLLSRLTEDRRYRGRSGGFAISPGTYQYRVRNRTMEPLRLRTVFLEDLNGDGAADECDYHLWMNRQFPDADPLYKEAVWYQVFNAEKERGVLTTFKETLEIIRQIHNVTGGVPQIAYLIGWQFDGHDTGYPSLNRINPKLAEQPERAREELEELVRRARDEYNCIVSYHINLDDAYVDSPDWDPALLSRDPDGSPRLWLDTPKQRAYHLNHTKDVESGQVFRRIDEFLQAVPVSRTVQVDALRNTNASWEPDGGYIGPLEELVCGMKPILAYFRERGIDVSTEGQNGMPIEDAGLFSAYWHYSPSLMYHGKIVGGGSVDLNAVVWGKGASFDSDILYRGEPTRLLGEQFLANDFESKWEQIVDILYLGSLLYQFYLSREMVEWREDEERVYIRYADGATVNIGKATERLDVRWGRLTIADNEDRFIPLGDRVYLYSRQGSDREWALPEEWQACEFAAYRMSGDGKKRLREYPAGAESVRIRLEPRVPVILEKKELA</sequence>
<proteinExistence type="predicted"/>
<dbReference type="EMBL" id="JACJVO010000025">
    <property type="protein sequence ID" value="MBB6733300.1"/>
    <property type="molecule type" value="Genomic_DNA"/>
</dbReference>
<dbReference type="Pfam" id="PF12905">
    <property type="entry name" value="Glyco_hydro_101"/>
    <property type="match status" value="1"/>
</dbReference>
<gene>
    <name evidence="2" type="ORF">H7C18_20465</name>
</gene>
<dbReference type="RefSeq" id="WP_185130965.1">
    <property type="nucleotide sequence ID" value="NZ_JACJVO010000025.1"/>
</dbReference>
<evidence type="ECO:0000259" key="1">
    <source>
        <dbReference type="Pfam" id="PF12905"/>
    </source>
</evidence>
<evidence type="ECO:0000313" key="3">
    <source>
        <dbReference type="Proteomes" id="UP000564644"/>
    </source>
</evidence>
<dbReference type="Gene3D" id="3.20.20.80">
    <property type="entry name" value="Glycosidases"/>
    <property type="match status" value="1"/>
</dbReference>
<dbReference type="AlphaFoldDB" id="A0A7X0VX79"/>
<protein>
    <recommendedName>
        <fullName evidence="1">Endo-alpha-N-acetylgalactosaminidase domain-containing protein</fullName>
    </recommendedName>
</protein>
<evidence type="ECO:0000313" key="2">
    <source>
        <dbReference type="EMBL" id="MBB6733300.1"/>
    </source>
</evidence>
<organism evidence="2 3">
    <name type="scientific">Cohnella zeiphila</name>
    <dbReference type="NCBI Taxonomy" id="2761120"/>
    <lineage>
        <taxon>Bacteria</taxon>
        <taxon>Bacillati</taxon>
        <taxon>Bacillota</taxon>
        <taxon>Bacilli</taxon>
        <taxon>Bacillales</taxon>
        <taxon>Paenibacillaceae</taxon>
        <taxon>Cohnella</taxon>
    </lineage>
</organism>
<dbReference type="InterPro" id="IPR013780">
    <property type="entry name" value="Glyco_hydro_b"/>
</dbReference>
<accession>A0A7X0VX79</accession>
<dbReference type="Proteomes" id="UP000564644">
    <property type="component" value="Unassembled WGS sequence"/>
</dbReference>
<dbReference type="Gene3D" id="2.60.40.1180">
    <property type="entry name" value="Golgi alpha-mannosidase II"/>
    <property type="match status" value="1"/>
</dbReference>
<comment type="caution">
    <text evidence="2">The sequence shown here is derived from an EMBL/GenBank/DDBJ whole genome shotgun (WGS) entry which is preliminary data.</text>
</comment>